<comment type="caution">
    <text evidence="2">The sequence shown here is derived from an EMBL/GenBank/DDBJ whole genome shotgun (WGS) entry which is preliminary data.</text>
</comment>
<protein>
    <submittedName>
        <fullName evidence="2">Uncharacterized protein</fullName>
    </submittedName>
</protein>
<reference evidence="2 3" key="1">
    <citation type="submission" date="2020-01" db="EMBL/GenBank/DDBJ databases">
        <title>Insect and environment-associated Actinomycetes.</title>
        <authorList>
            <person name="Currrie C."/>
            <person name="Chevrette M."/>
            <person name="Carlson C."/>
            <person name="Stubbendieck R."/>
            <person name="Wendt-Pienkowski E."/>
        </authorList>
    </citation>
    <scope>NUCLEOTIDE SEQUENCE [LARGE SCALE GENOMIC DNA]</scope>
    <source>
        <strain evidence="2 3">SID8189</strain>
    </source>
</reference>
<feature type="compositionally biased region" description="Basic and acidic residues" evidence="1">
    <location>
        <begin position="7"/>
        <end position="18"/>
    </location>
</feature>
<keyword evidence="3" id="KW-1185">Reference proteome</keyword>
<organism evidence="2 3">
    <name type="scientific">Actinospica acidiphila</name>
    <dbReference type="NCBI Taxonomy" id="304899"/>
    <lineage>
        <taxon>Bacteria</taxon>
        <taxon>Bacillati</taxon>
        <taxon>Actinomycetota</taxon>
        <taxon>Actinomycetes</taxon>
        <taxon>Catenulisporales</taxon>
        <taxon>Actinospicaceae</taxon>
        <taxon>Actinospica</taxon>
    </lineage>
</organism>
<name>A0A9X5HD50_9ACTN</name>
<evidence type="ECO:0000256" key="1">
    <source>
        <dbReference type="SAM" id="MobiDB-lite"/>
    </source>
</evidence>
<feature type="compositionally biased region" description="Gly residues" evidence="1">
    <location>
        <begin position="106"/>
        <end position="115"/>
    </location>
</feature>
<accession>A0A9X5HD50</accession>
<sequence length="115" mass="11693">MLPLAERPAEPGPRDGAESFRAGSGSGSLDERWARLGVFPSGNGDEDRTRMLPPTGGDDRTDVLPRTGGQSGPSDTPRHGEDRTQVLPEAGGHPGPASRPGPGDGPGPSGGRGGF</sequence>
<feature type="non-terminal residue" evidence="2">
    <location>
        <position position="115"/>
    </location>
</feature>
<feature type="region of interest" description="Disordered" evidence="1">
    <location>
        <begin position="1"/>
        <end position="115"/>
    </location>
</feature>
<dbReference type="AlphaFoldDB" id="A0A9X5HD50"/>
<gene>
    <name evidence="2" type="ORF">G3I18_17780</name>
</gene>
<proteinExistence type="predicted"/>
<dbReference type="Proteomes" id="UP000471745">
    <property type="component" value="Unassembled WGS sequence"/>
</dbReference>
<evidence type="ECO:0000313" key="2">
    <source>
        <dbReference type="EMBL" id="NEC50405.1"/>
    </source>
</evidence>
<evidence type="ECO:0000313" key="3">
    <source>
        <dbReference type="Proteomes" id="UP000471745"/>
    </source>
</evidence>
<dbReference type="EMBL" id="JAAGNA010000617">
    <property type="protein sequence ID" value="NEC50405.1"/>
    <property type="molecule type" value="Genomic_DNA"/>
</dbReference>